<evidence type="ECO:0000313" key="5">
    <source>
        <dbReference type="Proteomes" id="UP000005466"/>
    </source>
</evidence>
<feature type="non-terminal residue" evidence="4">
    <location>
        <position position="1"/>
    </location>
</feature>
<feature type="non-terminal residue" evidence="4">
    <location>
        <position position="178"/>
    </location>
</feature>
<dbReference type="EMBL" id="ADWY01001878">
    <property type="protein sequence ID" value="EGH17586.1"/>
    <property type="molecule type" value="Genomic_DNA"/>
</dbReference>
<dbReference type="InterPro" id="IPR009006">
    <property type="entry name" value="Ala_racemase/Decarboxylase_C"/>
</dbReference>
<evidence type="ECO:0000313" key="4">
    <source>
        <dbReference type="EMBL" id="EGH17586.1"/>
    </source>
</evidence>
<dbReference type="InterPro" id="IPR029066">
    <property type="entry name" value="PLP-binding_barrel"/>
</dbReference>
<dbReference type="GO" id="GO:0006527">
    <property type="term" value="P:L-arginine catabolic process"/>
    <property type="evidence" value="ECO:0007669"/>
    <property type="project" value="InterPro"/>
</dbReference>
<keyword evidence="2" id="KW-0663">Pyridoxal phosphate</keyword>
<feature type="domain" description="Arginine decarboxylase helical bundle" evidence="3">
    <location>
        <begin position="66"/>
        <end position="148"/>
    </location>
</feature>
<dbReference type="Proteomes" id="UP000005466">
    <property type="component" value="Unassembled WGS sequence"/>
</dbReference>
<dbReference type="GO" id="GO:0008295">
    <property type="term" value="P:spermidine biosynthetic process"/>
    <property type="evidence" value="ECO:0007669"/>
    <property type="project" value="InterPro"/>
</dbReference>
<dbReference type="Gene3D" id="2.40.37.10">
    <property type="entry name" value="Lyase, Ornithine Decarboxylase, Chain A, domain 1"/>
    <property type="match status" value="1"/>
</dbReference>
<dbReference type="SUPFAM" id="SSF51419">
    <property type="entry name" value="PLP-binding barrel"/>
    <property type="match status" value="1"/>
</dbReference>
<dbReference type="Gene3D" id="1.20.58.930">
    <property type="match status" value="1"/>
</dbReference>
<name>F3CE94_PSESG</name>
<evidence type="ECO:0000259" key="3">
    <source>
        <dbReference type="Pfam" id="PF17810"/>
    </source>
</evidence>
<dbReference type="Gene3D" id="3.20.20.10">
    <property type="entry name" value="Alanine racemase"/>
    <property type="match status" value="1"/>
</dbReference>
<dbReference type="PANTHER" id="PTHR43295">
    <property type="entry name" value="ARGININE DECARBOXYLASE"/>
    <property type="match status" value="1"/>
</dbReference>
<comment type="cofactor">
    <cofactor evidence="1">
        <name>pyridoxal 5'-phosphate</name>
        <dbReference type="ChEBI" id="CHEBI:597326"/>
    </cofactor>
</comment>
<dbReference type="GO" id="GO:0033388">
    <property type="term" value="P:putrescine biosynthetic process from arginine"/>
    <property type="evidence" value="ECO:0007669"/>
    <property type="project" value="TreeGrafter"/>
</dbReference>
<proteinExistence type="predicted"/>
<dbReference type="PRINTS" id="PR01180">
    <property type="entry name" value="ARGDCRBXLASE"/>
</dbReference>
<dbReference type="EC" id="4.1.1.19" evidence="4"/>
<protein>
    <submittedName>
        <fullName evidence="4">Arginine decarboxylase</fullName>
        <ecNumber evidence="4">4.1.1.19</ecNumber>
    </submittedName>
</protein>
<dbReference type="PANTHER" id="PTHR43295:SF9">
    <property type="entry name" value="BIOSYNTHETIC ARGININE DECARBOXYLASE"/>
    <property type="match status" value="1"/>
</dbReference>
<dbReference type="Pfam" id="PF17810">
    <property type="entry name" value="Arg_decarb_HB"/>
    <property type="match status" value="1"/>
</dbReference>
<dbReference type="AlphaFoldDB" id="F3CE94"/>
<accession>F3CE94</accession>
<dbReference type="InterPro" id="IPR040634">
    <property type="entry name" value="Arg_decarb_HB"/>
</dbReference>
<comment type="caution">
    <text evidence="4">The sequence shown here is derived from an EMBL/GenBank/DDBJ whole genome shotgun (WGS) entry which is preliminary data.</text>
</comment>
<evidence type="ECO:0000256" key="1">
    <source>
        <dbReference type="ARBA" id="ARBA00001933"/>
    </source>
</evidence>
<sequence length="178" mass="20265">INYDMDDYAGVVVGMLKEFCDAQSLPHPHIFSESGRSLTAHHAMLVVQVTDVEKHNDEVPEISDKESLPETVQWLVDLLGPTDIEMVTETYWRATHYMSDIATQYADGKISLAEKALGEQCYFAVCRRLYNSLKARQRSHRQVLDELNDKLADKYICNFSVFQSLPDTWAIGQVLPIL</sequence>
<dbReference type="GO" id="GO:0008792">
    <property type="term" value="F:arginine decarboxylase activity"/>
    <property type="evidence" value="ECO:0007669"/>
    <property type="project" value="UniProtKB-EC"/>
</dbReference>
<evidence type="ECO:0000256" key="2">
    <source>
        <dbReference type="ARBA" id="ARBA00022898"/>
    </source>
</evidence>
<gene>
    <name evidence="4" type="ORF">Pgy4_31981</name>
</gene>
<organism evidence="4 5">
    <name type="scientific">Pseudomonas savastanoi pv. glycinea str. race 4</name>
    <dbReference type="NCBI Taxonomy" id="875330"/>
    <lineage>
        <taxon>Bacteria</taxon>
        <taxon>Pseudomonadati</taxon>
        <taxon>Pseudomonadota</taxon>
        <taxon>Gammaproteobacteria</taxon>
        <taxon>Pseudomonadales</taxon>
        <taxon>Pseudomonadaceae</taxon>
        <taxon>Pseudomonas</taxon>
    </lineage>
</organism>
<dbReference type="InterPro" id="IPR002985">
    <property type="entry name" value="Arg_decrbxlase"/>
</dbReference>
<reference evidence="4 5" key="1">
    <citation type="journal article" date="2011" name="PLoS Pathog.">
        <title>Dynamic evolution of pathogenicity revealed by sequencing and comparative genomics of 19 Pseudomonas syringae isolates.</title>
        <authorList>
            <person name="Baltrus D.A."/>
            <person name="Nishimura M.T."/>
            <person name="Romanchuk A."/>
            <person name="Chang J.H."/>
            <person name="Mukhtar M.S."/>
            <person name="Cherkis K."/>
            <person name="Roach J."/>
            <person name="Grant S.R."/>
            <person name="Jones C.D."/>
            <person name="Dangl J.L."/>
        </authorList>
    </citation>
    <scope>NUCLEOTIDE SEQUENCE [LARGE SCALE GENOMIC DNA]</scope>
    <source>
        <strain evidence="5">race 4</strain>
    </source>
</reference>
<keyword evidence="4" id="KW-0456">Lyase</keyword>